<accession>A0A2N3XU26</accession>
<evidence type="ECO:0000313" key="2">
    <source>
        <dbReference type="EMBL" id="PKW14196.1"/>
    </source>
</evidence>
<protein>
    <submittedName>
        <fullName evidence="2">Spermidine synthase</fullName>
    </submittedName>
</protein>
<sequence>MIGLERVRVEAPVRFGVAELIPDRYRECGWTVAVDGVAQSYVDLREPGHLKMPFADWIGQAIDRHWPSGDAVSALFVGGAGCTLPRYLAATRPGSEQVVFELDGALVELVREHLELDQVPGLEVRVQDGGNGVEDARDASADLVVLDVFRAGDVVTELATVEFLAEISRVLRDGGLYAANMWDAADLGFALRVVASVCEVFPHVLVLAEPGVLLRRRAGNVVVVASTRRLPMAGLVEWGAAAKNRVSCLAPRQLAAVSGTAAPLTEAEPLTVPVPPVRRWGDGSRFA</sequence>
<dbReference type="PANTHER" id="PTHR43317">
    <property type="entry name" value="THERMOSPERMINE SYNTHASE ACAULIS5"/>
    <property type="match status" value="1"/>
</dbReference>
<name>A0A2N3XU26_SACSN</name>
<dbReference type="SUPFAM" id="SSF53335">
    <property type="entry name" value="S-adenosyl-L-methionine-dependent methyltransferases"/>
    <property type="match status" value="1"/>
</dbReference>
<keyword evidence="1" id="KW-0620">Polyamine biosynthesis</keyword>
<evidence type="ECO:0000256" key="1">
    <source>
        <dbReference type="ARBA" id="ARBA00023115"/>
    </source>
</evidence>
<dbReference type="Gene3D" id="3.40.50.150">
    <property type="entry name" value="Vaccinia Virus protein VP39"/>
    <property type="match status" value="1"/>
</dbReference>
<dbReference type="PANTHER" id="PTHR43317:SF1">
    <property type="entry name" value="THERMOSPERMINE SYNTHASE ACAULIS5"/>
    <property type="match status" value="1"/>
</dbReference>
<comment type="caution">
    <text evidence="2">The sequence shown here is derived from an EMBL/GenBank/DDBJ whole genome shotgun (WGS) entry which is preliminary data.</text>
</comment>
<dbReference type="NCBIfam" id="NF037959">
    <property type="entry name" value="MFS_SpdSyn"/>
    <property type="match status" value="1"/>
</dbReference>
<dbReference type="GO" id="GO:0006596">
    <property type="term" value="P:polyamine biosynthetic process"/>
    <property type="evidence" value="ECO:0007669"/>
    <property type="project" value="UniProtKB-KW"/>
</dbReference>
<dbReference type="AlphaFoldDB" id="A0A2N3XU26"/>
<reference evidence="2" key="1">
    <citation type="submission" date="2017-12" db="EMBL/GenBank/DDBJ databases">
        <title>Sequencing the genomes of 1000 Actinobacteria strains.</title>
        <authorList>
            <person name="Klenk H.-P."/>
        </authorList>
    </citation>
    <scope>NUCLEOTIDE SEQUENCE [LARGE SCALE GENOMIC DNA]</scope>
    <source>
        <strain evidence="2">DSM 44228</strain>
    </source>
</reference>
<dbReference type="EMBL" id="PJNB01000001">
    <property type="protein sequence ID" value="PKW14196.1"/>
    <property type="molecule type" value="Genomic_DNA"/>
</dbReference>
<dbReference type="CDD" id="cd02440">
    <property type="entry name" value="AdoMet_MTases"/>
    <property type="match status" value="1"/>
</dbReference>
<proteinExistence type="predicted"/>
<dbReference type="Proteomes" id="UP000233786">
    <property type="component" value="Unassembled WGS sequence"/>
</dbReference>
<gene>
    <name evidence="2" type="ORF">A8926_1795</name>
</gene>
<dbReference type="InterPro" id="IPR029063">
    <property type="entry name" value="SAM-dependent_MTases_sf"/>
</dbReference>
<evidence type="ECO:0000313" key="3">
    <source>
        <dbReference type="Proteomes" id="UP000233786"/>
    </source>
</evidence>
<organism evidence="2 3">
    <name type="scientific">Saccharopolyspora spinosa</name>
    <dbReference type="NCBI Taxonomy" id="60894"/>
    <lineage>
        <taxon>Bacteria</taxon>
        <taxon>Bacillati</taxon>
        <taxon>Actinomycetota</taxon>
        <taxon>Actinomycetes</taxon>
        <taxon>Pseudonocardiales</taxon>
        <taxon>Pseudonocardiaceae</taxon>
        <taxon>Saccharopolyspora</taxon>
    </lineage>
</organism>
<dbReference type="RefSeq" id="WP_010316364.1">
    <property type="nucleotide sequence ID" value="NZ_CP061007.1"/>
</dbReference>
<keyword evidence="3" id="KW-1185">Reference proteome</keyword>